<dbReference type="KEGG" id="els:105022745"/>
<name>A0A3P8YU18_ESOLU</name>
<dbReference type="AlphaFoldDB" id="A0A3P8YU18"/>
<reference evidence="2" key="2">
    <citation type="submission" date="2020-02" db="EMBL/GenBank/DDBJ databases">
        <title>Esox lucius (northern pike) genome, fEsoLuc1, primary haplotype.</title>
        <authorList>
            <person name="Myers G."/>
            <person name="Karagic N."/>
            <person name="Meyer A."/>
            <person name="Pippel M."/>
            <person name="Reichard M."/>
            <person name="Winkler S."/>
            <person name="Tracey A."/>
            <person name="Sims Y."/>
            <person name="Howe K."/>
            <person name="Rhie A."/>
            <person name="Formenti G."/>
            <person name="Durbin R."/>
            <person name="Fedrigo O."/>
            <person name="Jarvis E.D."/>
        </authorList>
    </citation>
    <scope>NUCLEOTIDE SEQUENCE [LARGE SCALE GENOMIC DNA]</scope>
</reference>
<dbReference type="GeneTree" id="ENSGT00410000025882"/>
<organism evidence="2 3">
    <name type="scientific">Esox lucius</name>
    <name type="common">Northern pike</name>
    <dbReference type="NCBI Taxonomy" id="8010"/>
    <lineage>
        <taxon>Eukaryota</taxon>
        <taxon>Metazoa</taxon>
        <taxon>Chordata</taxon>
        <taxon>Craniata</taxon>
        <taxon>Vertebrata</taxon>
        <taxon>Euteleostomi</taxon>
        <taxon>Actinopterygii</taxon>
        <taxon>Neopterygii</taxon>
        <taxon>Teleostei</taxon>
        <taxon>Protacanthopterygii</taxon>
        <taxon>Esociformes</taxon>
        <taxon>Esocidae</taxon>
        <taxon>Esox</taxon>
    </lineage>
</organism>
<reference evidence="3" key="1">
    <citation type="journal article" date="2014" name="PLoS ONE">
        <title>The genome and linkage map of the northern pike (Esox lucius): conserved synteny revealed between the salmonid sister group and the Neoteleostei.</title>
        <authorList>
            <person name="Rondeau E.B."/>
            <person name="Minkley D.R."/>
            <person name="Leong J.S."/>
            <person name="Messmer A.M."/>
            <person name="Jantzen J.R."/>
            <person name="von Schalburg K.R."/>
            <person name="Lemon C."/>
            <person name="Bird N.H."/>
            <person name="Koop B.F."/>
        </authorList>
    </citation>
    <scope>NUCLEOTIDE SEQUENCE</scope>
</reference>
<accession>A0A3P8YU18</accession>
<dbReference type="OrthoDB" id="6381603at2759"/>
<evidence type="ECO:0000313" key="3">
    <source>
        <dbReference type="Proteomes" id="UP000265140"/>
    </source>
</evidence>
<keyword evidence="1" id="KW-1133">Transmembrane helix</keyword>
<dbReference type="GeneID" id="105022745"/>
<dbReference type="RefSeq" id="XP_010889727.1">
    <property type="nucleotide sequence ID" value="XM_010891425.4"/>
</dbReference>
<dbReference type="STRING" id="8010.ENSELUP00000020030"/>
<dbReference type="InParanoid" id="A0A3P8YU18"/>
<protein>
    <recommendedName>
        <fullName evidence="4">Small integral membrane protein 29</fullName>
    </recommendedName>
</protein>
<evidence type="ECO:0000256" key="1">
    <source>
        <dbReference type="SAM" id="Phobius"/>
    </source>
</evidence>
<dbReference type="Proteomes" id="UP000265140">
    <property type="component" value="Chromosome 12"/>
</dbReference>
<dbReference type="FunCoup" id="A0A3P8YU18">
    <property type="interactions" value="984"/>
</dbReference>
<sequence length="165" mass="18376">MNDNDEAKTSGCKLEERTAAAQLSLPSGDFLPVRPVQDSLAAPDLPSAQTYAMNSTTQPPATIDGDVAVSSVLVPFFLITFIGIAAAVVMYVRKKRRIDRLRHQLLPVYTYDPSEELHEVEQEMLWKEEDTKRNMVGQHIAVERLLISRDLALEQEGIVQNTGKP</sequence>
<feature type="transmembrane region" description="Helical" evidence="1">
    <location>
        <begin position="72"/>
        <end position="92"/>
    </location>
</feature>
<dbReference type="Ensembl" id="ENSELUT00000030327.3">
    <property type="protein sequence ID" value="ENSELUP00000020030.2"/>
    <property type="gene ID" value="ENSELUG00000019304.3"/>
</dbReference>
<reference evidence="2" key="4">
    <citation type="submission" date="2025-09" db="UniProtKB">
        <authorList>
            <consortium name="Ensembl"/>
        </authorList>
    </citation>
    <scope>IDENTIFICATION</scope>
</reference>
<dbReference type="OMA" id="WNARPIN"/>
<dbReference type="CTD" id="221491"/>
<evidence type="ECO:0008006" key="4">
    <source>
        <dbReference type="Google" id="ProtNLM"/>
    </source>
</evidence>
<dbReference type="PANTHER" id="PTHR47730:SF1">
    <property type="entry name" value="SMALL INTEGRAL MEMBRANE PROTEIN 29"/>
    <property type="match status" value="1"/>
</dbReference>
<dbReference type="Bgee" id="ENSELUG00000019304">
    <property type="expression patterns" value="Expressed in muscle tissue and 15 other cell types or tissues"/>
</dbReference>
<keyword evidence="1" id="KW-0472">Membrane</keyword>
<proteinExistence type="predicted"/>
<dbReference type="InterPro" id="IPR043239">
    <property type="entry name" value="SMIM29"/>
</dbReference>
<evidence type="ECO:0000313" key="2">
    <source>
        <dbReference type="Ensembl" id="ENSELUP00000020030.2"/>
    </source>
</evidence>
<dbReference type="PANTHER" id="PTHR47730">
    <property type="entry name" value="SMALL INTEGRAL MEMBRANE PROTEIN 29"/>
    <property type="match status" value="1"/>
</dbReference>
<reference evidence="2" key="3">
    <citation type="submission" date="2025-08" db="UniProtKB">
        <authorList>
            <consortium name="Ensembl"/>
        </authorList>
    </citation>
    <scope>IDENTIFICATION</scope>
</reference>
<keyword evidence="1" id="KW-0812">Transmembrane</keyword>
<gene>
    <name evidence="2" type="primary">SMIM29</name>
</gene>
<keyword evidence="3" id="KW-1185">Reference proteome</keyword>